<proteinExistence type="predicted"/>
<dbReference type="Proteomes" id="UP000886998">
    <property type="component" value="Unassembled WGS sequence"/>
</dbReference>
<comment type="caution">
    <text evidence="1">The sequence shown here is derived from an EMBL/GenBank/DDBJ whole genome shotgun (WGS) entry which is preliminary data.</text>
</comment>
<evidence type="ECO:0000313" key="2">
    <source>
        <dbReference type="Proteomes" id="UP000886998"/>
    </source>
</evidence>
<protein>
    <submittedName>
        <fullName evidence="1">Uncharacterized protein</fullName>
    </submittedName>
</protein>
<keyword evidence="2" id="KW-1185">Reference proteome</keyword>
<dbReference type="EMBL" id="BMAV01006621">
    <property type="protein sequence ID" value="GFY48704.1"/>
    <property type="molecule type" value="Genomic_DNA"/>
</dbReference>
<sequence length="102" mass="11793">MPRPRPFVPASERRRVFDALHGLKPSRVMCYCRLIPPFCLARVQVTVTPWARACFTLSTLEDHRTQLLSSLAFAATPLRFHDTSMWPASLEHYLLQNRIVID</sequence>
<gene>
    <name evidence="1" type="ORF">TNIN_170131</name>
</gene>
<evidence type="ECO:0000313" key="1">
    <source>
        <dbReference type="EMBL" id="GFY48704.1"/>
    </source>
</evidence>
<reference evidence="1" key="1">
    <citation type="submission" date="2020-08" db="EMBL/GenBank/DDBJ databases">
        <title>Multicomponent nature underlies the extraordinary mechanical properties of spider dragline silk.</title>
        <authorList>
            <person name="Kono N."/>
            <person name="Nakamura H."/>
            <person name="Mori M."/>
            <person name="Yoshida Y."/>
            <person name="Ohtoshi R."/>
            <person name="Malay A.D."/>
            <person name="Moran D.A.P."/>
            <person name="Tomita M."/>
            <person name="Numata K."/>
            <person name="Arakawa K."/>
        </authorList>
    </citation>
    <scope>NUCLEOTIDE SEQUENCE</scope>
</reference>
<name>A0A8X6X9Z5_9ARAC</name>
<organism evidence="1 2">
    <name type="scientific">Trichonephila inaurata madagascariensis</name>
    <dbReference type="NCBI Taxonomy" id="2747483"/>
    <lineage>
        <taxon>Eukaryota</taxon>
        <taxon>Metazoa</taxon>
        <taxon>Ecdysozoa</taxon>
        <taxon>Arthropoda</taxon>
        <taxon>Chelicerata</taxon>
        <taxon>Arachnida</taxon>
        <taxon>Araneae</taxon>
        <taxon>Araneomorphae</taxon>
        <taxon>Entelegynae</taxon>
        <taxon>Araneoidea</taxon>
        <taxon>Nephilidae</taxon>
        <taxon>Trichonephila</taxon>
        <taxon>Trichonephila inaurata</taxon>
    </lineage>
</organism>
<accession>A0A8X6X9Z5</accession>
<dbReference type="AlphaFoldDB" id="A0A8X6X9Z5"/>